<keyword evidence="3" id="KW-1185">Reference proteome</keyword>
<evidence type="ECO:0000313" key="3">
    <source>
        <dbReference type="Proteomes" id="UP000031561"/>
    </source>
</evidence>
<dbReference type="Pfam" id="PF22977">
    <property type="entry name" value="WHD"/>
    <property type="match status" value="1"/>
</dbReference>
<dbReference type="InterPro" id="IPR054472">
    <property type="entry name" value="WHD"/>
</dbReference>
<protein>
    <submittedName>
        <fullName evidence="2">ATP-binding protein</fullName>
    </submittedName>
</protein>
<dbReference type="Proteomes" id="UP000031561">
    <property type="component" value="Unassembled WGS sequence"/>
</dbReference>
<feature type="domain" description="AAA+ ATPase" evidence="1">
    <location>
        <begin position="469"/>
        <end position="601"/>
    </location>
</feature>
<dbReference type="SUPFAM" id="SSF52540">
    <property type="entry name" value="P-loop containing nucleoside triphosphate hydrolases"/>
    <property type="match status" value="2"/>
</dbReference>
<dbReference type="InterPro" id="IPR003593">
    <property type="entry name" value="AAA+_ATPase"/>
</dbReference>
<dbReference type="InterPro" id="IPR003959">
    <property type="entry name" value="ATPase_AAA_core"/>
</dbReference>
<dbReference type="GO" id="GO:0005524">
    <property type="term" value="F:ATP binding"/>
    <property type="evidence" value="ECO:0007669"/>
    <property type="project" value="UniProtKB-KW"/>
</dbReference>
<dbReference type="PANTHER" id="PTHR46411">
    <property type="entry name" value="FAMILY ATPASE, PUTATIVE-RELATED"/>
    <property type="match status" value="1"/>
</dbReference>
<dbReference type="CDD" id="cd19481">
    <property type="entry name" value="RecA-like_protease"/>
    <property type="match status" value="1"/>
</dbReference>
<evidence type="ECO:0000259" key="1">
    <source>
        <dbReference type="SMART" id="SM00382"/>
    </source>
</evidence>
<dbReference type="EMBL" id="JTHE03000060">
    <property type="protein sequence ID" value="MCM1983262.1"/>
    <property type="molecule type" value="Genomic_DNA"/>
</dbReference>
<dbReference type="SMART" id="SM00382">
    <property type="entry name" value="AAA"/>
    <property type="match status" value="1"/>
</dbReference>
<reference evidence="2 3" key="1">
    <citation type="journal article" date="2015" name="Genome Announc.">
        <title>Draft Genome Sequence of Filamentous Marine Cyanobacterium Lyngbya confervoides Strain BDU141951.</title>
        <authorList>
            <person name="Chandrababunaidu M.M."/>
            <person name="Sen D."/>
            <person name="Tripathy S."/>
        </authorList>
    </citation>
    <scope>NUCLEOTIDE SEQUENCE [LARGE SCALE GENOMIC DNA]</scope>
    <source>
        <strain evidence="2 3">BDU141951</strain>
    </source>
</reference>
<dbReference type="Gene3D" id="3.40.50.300">
    <property type="entry name" value="P-loop containing nucleotide triphosphate hydrolases"/>
    <property type="match status" value="1"/>
</dbReference>
<dbReference type="PANTHER" id="PTHR46411:SF3">
    <property type="entry name" value="AAA+ ATPASE DOMAIN-CONTAINING PROTEIN"/>
    <property type="match status" value="1"/>
</dbReference>
<accession>A0ABD4T4U9</accession>
<comment type="caution">
    <text evidence="2">The sequence shown here is derived from an EMBL/GenBank/DDBJ whole genome shotgun (WGS) entry which is preliminary data.</text>
</comment>
<evidence type="ECO:0000313" key="2">
    <source>
        <dbReference type="EMBL" id="MCM1983262.1"/>
    </source>
</evidence>
<keyword evidence="2" id="KW-0067">ATP-binding</keyword>
<keyword evidence="2" id="KW-0547">Nucleotide-binding</keyword>
<dbReference type="RefSeq" id="WP_166282225.1">
    <property type="nucleotide sequence ID" value="NZ_JTHE03000060.1"/>
</dbReference>
<name>A0ABD4T4U9_9CYAN</name>
<dbReference type="InterPro" id="IPR027417">
    <property type="entry name" value="P-loop_NTPase"/>
</dbReference>
<sequence>MNAAQIYASQLNGQTPRPLESGGSLLERVLLRVRILAQRRSAWLAKLWADLPATEGHGYLQTCLSDSDQPDAEQRWIRQAEAVQPLTQTLQQLETALAGAVGAPLQQLAKIFSLTQPELDLFQTCLALKIDPSLGPVFAHLQLHPNRPYATDTLAARLFGHGYRPIWQPDSPLAIWQLLHPLEAAPGDPLPLEADPGIVAWLQGELRLDADLVPRIQGVPVRPPLERWPVAATARHLERVLQQEAAVRLCVTGPQGSGRRSFAAAVAQCFGLDMLSVNTEAIAAEDWLDLYVRVQRLAILGNLALVWWGPGLTHRWPDHLTPAPLQFLACEATESIPDCARVLDERLVLAPLTQAERRQLWQRAIPETAAWPAAEVDLLVSRYRLTPGDIAAIGRRSPIGSQEVIALARNCTRHQLGQFGRRLDCPFTWDDLVLPDSVAQELADFAFEAQTRDAFWESTPAQRLFPRGTGLVGLFSGPPGTGKTMAAQVIAADLNLDLFRIDLATVVSKYIGETAKHLRQIFTRAERMNAVLLFDEADALFSKRTEVKDSHDRYANADTSYLLQLLEEYRGIAILATNKKQNVDTAFTRRIRYIIDFPRPDTAQRQRIWQQVLNELCGLQTGQRLASGITAIAASVDLSGAQIKNSVLASIFIARRSRAELAMAHLLLGVERELRKEGRALGSRERGRLMEDG</sequence>
<organism evidence="2 3">
    <name type="scientific">Lyngbya confervoides BDU141951</name>
    <dbReference type="NCBI Taxonomy" id="1574623"/>
    <lineage>
        <taxon>Bacteria</taxon>
        <taxon>Bacillati</taxon>
        <taxon>Cyanobacteriota</taxon>
        <taxon>Cyanophyceae</taxon>
        <taxon>Oscillatoriophycideae</taxon>
        <taxon>Oscillatoriales</taxon>
        <taxon>Microcoleaceae</taxon>
        <taxon>Lyngbya</taxon>
    </lineage>
</organism>
<dbReference type="AlphaFoldDB" id="A0ABD4T4U9"/>
<gene>
    <name evidence="2" type="ORF">QQ91_0010575</name>
</gene>
<proteinExistence type="predicted"/>
<dbReference type="Pfam" id="PF00004">
    <property type="entry name" value="AAA"/>
    <property type="match status" value="1"/>
</dbReference>